<dbReference type="PANTHER" id="PTHR31001">
    <property type="entry name" value="UNCHARACTERIZED TRANSCRIPTIONAL REGULATORY PROTEIN"/>
    <property type="match status" value="1"/>
</dbReference>
<evidence type="ECO:0000313" key="5">
    <source>
        <dbReference type="EMBL" id="KAJ4256825.1"/>
    </source>
</evidence>
<reference evidence="5" key="1">
    <citation type="submission" date="2022-09" db="EMBL/GenBank/DDBJ databases">
        <title>Fusarium specimens isolated from Avocado Roots.</title>
        <authorList>
            <person name="Stajich J."/>
            <person name="Roper C."/>
            <person name="Heimlech-Rivalta G."/>
        </authorList>
    </citation>
    <scope>NUCLEOTIDE SEQUENCE</scope>
    <source>
        <strain evidence="5">CF00136</strain>
    </source>
</reference>
<proteinExistence type="predicted"/>
<dbReference type="GO" id="GO:0003677">
    <property type="term" value="F:DNA binding"/>
    <property type="evidence" value="ECO:0007669"/>
    <property type="project" value="InterPro"/>
</dbReference>
<sequence length="485" mass="54755">MTDHAAVSNKSRALLFALYLLSVISLTDQEAMSMLGLRKDEAIQRFTKGLKTALNKVNFLRNYDMVVLQALVLYMISLQGRSNHDAVWVLSGAVIRIAHKLGVHRDGETLGLTPFETEIRRRVWWQILILDSMYATTSGMKPTILPSVSDTKIPTNVNDADFSPGSTVIQPREGPTEMVFLMVVCQVIQFIRDHPIQDIEHLLLGGQDVEPGTAEYFAYQESLNKLRLVAEEFDANLSQIEKDYCDPSGGPLHVLALSLRPHMLQEARTMATPYHETPEWGTEVNNSHDNFFRIWLSHNENAVSLYEISSHGNFLYAFKSHFHLDSLLFLAGQLVDRSPVGSFAERTWRLFDRFYNYHDELWNVTQRLHMQLARLLLKAWDARETALLQIDAPIDTPICVPRLKMAISQAGLLSLNQRSLSSQFSNGGNQGSQFGQMQIPGDILPEISQTSQVPGDWSMLDDCQVMDGQNPVLPLFGFFNTSGSW</sequence>
<dbReference type="GO" id="GO:0005634">
    <property type="term" value="C:nucleus"/>
    <property type="evidence" value="ECO:0007669"/>
    <property type="project" value="UniProtKB-SubCell"/>
</dbReference>
<feature type="signal peptide" evidence="3">
    <location>
        <begin position="1"/>
        <end position="29"/>
    </location>
</feature>
<dbReference type="OrthoDB" id="2269373at2759"/>
<dbReference type="GO" id="GO:0008270">
    <property type="term" value="F:zinc ion binding"/>
    <property type="evidence" value="ECO:0007669"/>
    <property type="project" value="InterPro"/>
</dbReference>
<accession>A0A9W8RUT1</accession>
<protein>
    <recommendedName>
        <fullName evidence="4">Xylanolytic transcriptional activator regulatory domain-containing protein</fullName>
    </recommendedName>
</protein>
<dbReference type="AlphaFoldDB" id="A0A9W8RUT1"/>
<dbReference type="Pfam" id="PF04082">
    <property type="entry name" value="Fungal_trans"/>
    <property type="match status" value="1"/>
</dbReference>
<comment type="caution">
    <text evidence="5">The sequence shown here is derived from an EMBL/GenBank/DDBJ whole genome shotgun (WGS) entry which is preliminary data.</text>
</comment>
<gene>
    <name evidence="5" type="ORF">NW762_008921</name>
</gene>
<comment type="subcellular location">
    <subcellularLocation>
        <location evidence="1">Nucleus</location>
    </subcellularLocation>
</comment>
<feature type="domain" description="Xylanolytic transcriptional activator regulatory" evidence="4">
    <location>
        <begin position="87"/>
        <end position="160"/>
    </location>
</feature>
<evidence type="ECO:0000256" key="3">
    <source>
        <dbReference type="SAM" id="SignalP"/>
    </source>
</evidence>
<feature type="chain" id="PRO_5040818984" description="Xylanolytic transcriptional activator regulatory domain-containing protein" evidence="3">
    <location>
        <begin position="30"/>
        <end position="485"/>
    </location>
</feature>
<dbReference type="InterPro" id="IPR050613">
    <property type="entry name" value="Sec_Metabolite_Reg"/>
</dbReference>
<evidence type="ECO:0000259" key="4">
    <source>
        <dbReference type="SMART" id="SM00906"/>
    </source>
</evidence>
<evidence type="ECO:0000313" key="6">
    <source>
        <dbReference type="Proteomes" id="UP001152049"/>
    </source>
</evidence>
<evidence type="ECO:0000256" key="2">
    <source>
        <dbReference type="ARBA" id="ARBA00023242"/>
    </source>
</evidence>
<organism evidence="5 6">
    <name type="scientific">Fusarium torreyae</name>
    <dbReference type="NCBI Taxonomy" id="1237075"/>
    <lineage>
        <taxon>Eukaryota</taxon>
        <taxon>Fungi</taxon>
        <taxon>Dikarya</taxon>
        <taxon>Ascomycota</taxon>
        <taxon>Pezizomycotina</taxon>
        <taxon>Sordariomycetes</taxon>
        <taxon>Hypocreomycetidae</taxon>
        <taxon>Hypocreales</taxon>
        <taxon>Nectriaceae</taxon>
        <taxon>Fusarium</taxon>
    </lineage>
</organism>
<dbReference type="EMBL" id="JAOQAZ010000018">
    <property type="protein sequence ID" value="KAJ4256825.1"/>
    <property type="molecule type" value="Genomic_DNA"/>
</dbReference>
<name>A0A9W8RUT1_9HYPO</name>
<dbReference type="PANTHER" id="PTHR31001:SF85">
    <property type="entry name" value="ZN(II)2CYS6 TRANSCRIPTION FACTOR (EUROFUNG)"/>
    <property type="match status" value="1"/>
</dbReference>
<evidence type="ECO:0000256" key="1">
    <source>
        <dbReference type="ARBA" id="ARBA00004123"/>
    </source>
</evidence>
<dbReference type="Proteomes" id="UP001152049">
    <property type="component" value="Unassembled WGS sequence"/>
</dbReference>
<keyword evidence="3" id="KW-0732">Signal</keyword>
<keyword evidence="6" id="KW-1185">Reference proteome</keyword>
<dbReference type="CDD" id="cd12148">
    <property type="entry name" value="fungal_TF_MHR"/>
    <property type="match status" value="1"/>
</dbReference>
<dbReference type="GO" id="GO:0006351">
    <property type="term" value="P:DNA-templated transcription"/>
    <property type="evidence" value="ECO:0007669"/>
    <property type="project" value="InterPro"/>
</dbReference>
<keyword evidence="2" id="KW-0539">Nucleus</keyword>
<dbReference type="InterPro" id="IPR007219">
    <property type="entry name" value="XnlR_reg_dom"/>
</dbReference>
<dbReference type="SMART" id="SM00906">
    <property type="entry name" value="Fungal_trans"/>
    <property type="match status" value="1"/>
</dbReference>